<dbReference type="GO" id="GO:0005829">
    <property type="term" value="C:cytosol"/>
    <property type="evidence" value="ECO:0007669"/>
    <property type="project" value="TreeGrafter"/>
</dbReference>
<dbReference type="PROSITE" id="PS50172">
    <property type="entry name" value="BRCT"/>
    <property type="match status" value="1"/>
</dbReference>
<dbReference type="InterPro" id="IPR041663">
    <property type="entry name" value="DisA/LigA_HHH"/>
</dbReference>
<evidence type="ECO:0000256" key="16">
    <source>
        <dbReference type="RuleBase" id="RU000618"/>
    </source>
</evidence>
<dbReference type="InterPro" id="IPR004149">
    <property type="entry name" value="Znf_DNAligase_C4"/>
</dbReference>
<keyword evidence="12 15" id="KW-0464">Manganese</keyword>
<dbReference type="GO" id="GO:0003677">
    <property type="term" value="F:DNA binding"/>
    <property type="evidence" value="ECO:0007669"/>
    <property type="project" value="InterPro"/>
</dbReference>
<dbReference type="Pfam" id="PF12826">
    <property type="entry name" value="HHH_2"/>
    <property type="match status" value="1"/>
</dbReference>
<dbReference type="InterPro" id="IPR004150">
    <property type="entry name" value="NAD_DNA_ligase_OB"/>
</dbReference>
<dbReference type="GO" id="GO:0006281">
    <property type="term" value="P:DNA repair"/>
    <property type="evidence" value="ECO:0007669"/>
    <property type="project" value="UniProtKB-KW"/>
</dbReference>
<dbReference type="HAMAP" id="MF_01588">
    <property type="entry name" value="DNA_ligase_A"/>
    <property type="match status" value="1"/>
</dbReference>
<keyword evidence="11 15" id="KW-0234">DNA repair</keyword>
<dbReference type="FunFam" id="2.40.50.140:FF:000012">
    <property type="entry name" value="DNA ligase"/>
    <property type="match status" value="1"/>
</dbReference>
<organism evidence="19 20">
    <name type="scientific">Thalassospira xiamenensis</name>
    <dbReference type="NCBI Taxonomy" id="220697"/>
    <lineage>
        <taxon>Bacteria</taxon>
        <taxon>Pseudomonadati</taxon>
        <taxon>Pseudomonadota</taxon>
        <taxon>Alphaproteobacteria</taxon>
        <taxon>Rhodospirillales</taxon>
        <taxon>Thalassospiraceae</taxon>
        <taxon>Thalassospira</taxon>
    </lineage>
</organism>
<dbReference type="SMART" id="SM00292">
    <property type="entry name" value="BRCT"/>
    <property type="match status" value="1"/>
</dbReference>
<dbReference type="InterPro" id="IPR012340">
    <property type="entry name" value="NA-bd_OB-fold"/>
</dbReference>
<dbReference type="GO" id="GO:0046872">
    <property type="term" value="F:metal ion binding"/>
    <property type="evidence" value="ECO:0007669"/>
    <property type="project" value="UniProtKB-KW"/>
</dbReference>
<dbReference type="Proteomes" id="UP000252266">
    <property type="component" value="Unassembled WGS sequence"/>
</dbReference>
<keyword evidence="7 15" id="KW-0227">DNA damage</keyword>
<sequence>MSAEQGSTSSIVPDMPETRTEAGQQHAEISDRIRGFNEAYYINDEPLVPDAEYDALFNRLIELEARYPTLKKNSPTQEVGAAPADGFAKIKHARPMLSLANAFSREDIVDFLARIRRFLNLTAHSPVEIVGEPKIDGLSLSLRYENRELVSAATRGDGTEGEDVTANVAHITDIPKILPEDAPADVVEIRGEVYMARSAFQKLNETQAETGGKTFANPRNAAAGSLRQLDPTISAKRPLRFFAYSFGELSESLAQTHWDFISKIKGWGFVTNPHTTLLHNTDEIMAFYEELGNQRAELDYDIDGIVYKVNDFELQLRLGFVSRSPRWAIAHKFPAEQARTRVKAIDIQVGRTGALTPVARLEPVTVGGVVVSNATLHNRDEIERLGVQVNDLVVIQRAGDVIPQVVEVIVDERPDDAVPYHFPETCPKCGSHAIREEGEAVTRCSGGLICPAQAVERLKHFVSRNAFDIEGMGGKHIEAFFDLGWVRSPADIFRIEEKHGDALRKLEGWGDKSAEKLFASINERRTVPLDRFIYALGIRQIGQATAKLLARHYGSIAEWRTAMNDAGTPDSDALRDLINIDQIGPSVAHDLIEFMAEEHNRDVLDDLQAVLTIENVEAPQVTDSPVSGKTVVFTGKLELFSRNEAKVKAESLGAKVAGSVSAKTDFLVAGPGAGSKLKKAEELGVTVLDEQGWLDLIAE</sequence>
<comment type="similarity">
    <text evidence="14 15">Belongs to the NAD-dependent DNA ligase family. LigA subfamily.</text>
</comment>
<keyword evidence="6 15" id="KW-0479">Metal-binding</keyword>
<dbReference type="InterPro" id="IPR018239">
    <property type="entry name" value="DNA_ligase_AS"/>
</dbReference>
<keyword evidence="10 15" id="KW-0520">NAD</keyword>
<dbReference type="Pfam" id="PF03119">
    <property type="entry name" value="DNA_ligase_ZBD"/>
    <property type="match status" value="1"/>
</dbReference>
<dbReference type="SUPFAM" id="SSF47781">
    <property type="entry name" value="RuvA domain 2-like"/>
    <property type="match status" value="1"/>
</dbReference>
<evidence type="ECO:0000313" key="19">
    <source>
        <dbReference type="EMBL" id="RCK52928.1"/>
    </source>
</evidence>
<feature type="binding site" evidence="15">
    <location>
        <position position="426"/>
    </location>
    <ligand>
        <name>Zn(2+)</name>
        <dbReference type="ChEBI" id="CHEBI:29105"/>
    </ligand>
</feature>
<evidence type="ECO:0000259" key="18">
    <source>
        <dbReference type="PROSITE" id="PS50172"/>
    </source>
</evidence>
<dbReference type="SUPFAM" id="SSF56091">
    <property type="entry name" value="DNA ligase/mRNA capping enzyme, catalytic domain"/>
    <property type="match status" value="1"/>
</dbReference>
<dbReference type="SMART" id="SM00532">
    <property type="entry name" value="LIGANc"/>
    <property type="match status" value="1"/>
</dbReference>
<dbReference type="InterPro" id="IPR003583">
    <property type="entry name" value="Hlx-hairpin-Hlx_DNA-bd_motif"/>
</dbReference>
<dbReference type="InterPro" id="IPR033136">
    <property type="entry name" value="DNA_ligase_CS"/>
</dbReference>
<dbReference type="Gene3D" id="2.40.50.140">
    <property type="entry name" value="Nucleic acid-binding proteins"/>
    <property type="match status" value="1"/>
</dbReference>
<dbReference type="InterPro" id="IPR013840">
    <property type="entry name" value="DNAligase_N"/>
</dbReference>
<feature type="binding site" evidence="15">
    <location>
        <position position="332"/>
    </location>
    <ligand>
        <name>NAD(+)</name>
        <dbReference type="ChEBI" id="CHEBI:57540"/>
    </ligand>
</feature>
<feature type="binding site" evidence="15">
    <location>
        <begin position="50"/>
        <end position="54"/>
    </location>
    <ligand>
        <name>NAD(+)</name>
        <dbReference type="ChEBI" id="CHEBI:57540"/>
    </ligand>
</feature>
<proteinExistence type="inferred from homology"/>
<dbReference type="PIRSF" id="PIRSF001604">
    <property type="entry name" value="LigA"/>
    <property type="match status" value="1"/>
</dbReference>
<dbReference type="NCBIfam" id="TIGR00575">
    <property type="entry name" value="dnlj"/>
    <property type="match status" value="1"/>
</dbReference>
<evidence type="ECO:0000313" key="20">
    <source>
        <dbReference type="Proteomes" id="UP000252266"/>
    </source>
</evidence>
<feature type="binding site" evidence="15">
    <location>
        <position position="308"/>
    </location>
    <ligand>
        <name>NAD(+)</name>
        <dbReference type="ChEBI" id="CHEBI:57540"/>
    </ligand>
</feature>
<dbReference type="Gene3D" id="1.10.150.20">
    <property type="entry name" value="5' to 3' exonuclease, C-terminal subdomain"/>
    <property type="match status" value="2"/>
</dbReference>
<evidence type="ECO:0000256" key="14">
    <source>
        <dbReference type="ARBA" id="ARBA00060881"/>
    </source>
</evidence>
<feature type="binding site" evidence="15">
    <location>
        <position position="450"/>
    </location>
    <ligand>
        <name>Zn(2+)</name>
        <dbReference type="ChEBI" id="CHEBI:29105"/>
    </ligand>
</feature>
<feature type="binding site" evidence="15">
    <location>
        <position position="429"/>
    </location>
    <ligand>
        <name>Zn(2+)</name>
        <dbReference type="ChEBI" id="CHEBI:29105"/>
    </ligand>
</feature>
<dbReference type="PROSITE" id="PS01055">
    <property type="entry name" value="DNA_LIGASE_N1"/>
    <property type="match status" value="1"/>
</dbReference>
<comment type="cofactor">
    <cofactor evidence="15">
        <name>Mg(2+)</name>
        <dbReference type="ChEBI" id="CHEBI:18420"/>
    </cofactor>
    <cofactor evidence="15">
        <name>Mn(2+)</name>
        <dbReference type="ChEBI" id="CHEBI:29035"/>
    </cofactor>
</comment>
<evidence type="ECO:0000256" key="10">
    <source>
        <dbReference type="ARBA" id="ARBA00023027"/>
    </source>
</evidence>
<keyword evidence="8 15" id="KW-0862">Zinc</keyword>
<dbReference type="PANTHER" id="PTHR23389:SF9">
    <property type="entry name" value="DNA LIGASE"/>
    <property type="match status" value="1"/>
</dbReference>
<dbReference type="NCBIfam" id="NF005932">
    <property type="entry name" value="PRK07956.1"/>
    <property type="match status" value="1"/>
</dbReference>
<dbReference type="SUPFAM" id="SSF52113">
    <property type="entry name" value="BRCT domain"/>
    <property type="match status" value="1"/>
</dbReference>
<evidence type="ECO:0000256" key="2">
    <source>
        <dbReference type="ARBA" id="ARBA00012722"/>
    </source>
</evidence>
<evidence type="ECO:0000256" key="3">
    <source>
        <dbReference type="ARBA" id="ARBA00013308"/>
    </source>
</evidence>
<dbReference type="PANTHER" id="PTHR23389">
    <property type="entry name" value="CHROMOSOME TRANSMISSION FIDELITY FACTOR 18"/>
    <property type="match status" value="1"/>
</dbReference>
<comment type="function">
    <text evidence="1 15">DNA ligase that catalyzes the formation of phosphodiester linkages between 5'-phosphoryl and 3'-hydroxyl groups in double-stranded DNA using NAD as a coenzyme and as the energy source for the reaction. It is essential for DNA replication and repair of damaged DNA.</text>
</comment>
<evidence type="ECO:0000256" key="13">
    <source>
        <dbReference type="ARBA" id="ARBA00034005"/>
    </source>
</evidence>
<dbReference type="SMART" id="SM00278">
    <property type="entry name" value="HhH1"/>
    <property type="match status" value="3"/>
</dbReference>
<dbReference type="InterPro" id="IPR001357">
    <property type="entry name" value="BRCT_dom"/>
</dbReference>
<feature type="binding site" evidence="15">
    <location>
        <position position="132"/>
    </location>
    <ligand>
        <name>NAD(+)</name>
        <dbReference type="ChEBI" id="CHEBI:57540"/>
    </ligand>
</feature>
<comment type="catalytic activity">
    <reaction evidence="13 15 16">
        <text>NAD(+) + (deoxyribonucleotide)n-3'-hydroxyl + 5'-phospho-(deoxyribonucleotide)m = (deoxyribonucleotide)n+m + AMP + beta-nicotinamide D-nucleotide.</text>
        <dbReference type="EC" id="6.5.1.2"/>
    </reaction>
</comment>
<keyword evidence="4 15" id="KW-0436">Ligase</keyword>
<dbReference type="InterPro" id="IPR036420">
    <property type="entry name" value="BRCT_dom_sf"/>
</dbReference>
<dbReference type="InterPro" id="IPR001679">
    <property type="entry name" value="DNA_ligase"/>
</dbReference>
<dbReference type="PROSITE" id="PS01056">
    <property type="entry name" value="DNA_LIGASE_N2"/>
    <property type="match status" value="1"/>
</dbReference>
<evidence type="ECO:0000256" key="8">
    <source>
        <dbReference type="ARBA" id="ARBA00022833"/>
    </source>
</evidence>
<dbReference type="Gene3D" id="3.30.470.30">
    <property type="entry name" value="DNA ligase/mRNA capping enzyme"/>
    <property type="match status" value="1"/>
</dbReference>
<dbReference type="FunFam" id="1.10.150.20:FF:000007">
    <property type="entry name" value="DNA ligase"/>
    <property type="match status" value="1"/>
</dbReference>
<feature type="active site" description="N6-AMP-lysine intermediate" evidence="15">
    <location>
        <position position="134"/>
    </location>
</feature>
<dbReference type="CDD" id="cd00114">
    <property type="entry name" value="LIGANc"/>
    <property type="match status" value="1"/>
</dbReference>
<evidence type="ECO:0000256" key="7">
    <source>
        <dbReference type="ARBA" id="ARBA00022763"/>
    </source>
</evidence>
<feature type="binding site" evidence="15">
    <location>
        <position position="192"/>
    </location>
    <ligand>
        <name>NAD(+)</name>
        <dbReference type="ChEBI" id="CHEBI:57540"/>
    </ligand>
</feature>
<dbReference type="EC" id="6.5.1.2" evidence="2 15"/>
<name>A0A367XH05_9PROT</name>
<protein>
    <recommendedName>
        <fullName evidence="3 15">DNA ligase</fullName>
        <ecNumber evidence="2 15">6.5.1.2</ecNumber>
    </recommendedName>
    <alternativeName>
        <fullName evidence="15">Polydeoxyribonucleotide synthase [NAD(+)]</fullName>
    </alternativeName>
</protein>
<evidence type="ECO:0000256" key="12">
    <source>
        <dbReference type="ARBA" id="ARBA00023211"/>
    </source>
</evidence>
<dbReference type="Gene3D" id="1.10.287.610">
    <property type="entry name" value="Helix hairpin bin"/>
    <property type="match status" value="1"/>
</dbReference>
<evidence type="ECO:0000256" key="15">
    <source>
        <dbReference type="HAMAP-Rule" id="MF_01588"/>
    </source>
</evidence>
<dbReference type="AlphaFoldDB" id="A0A367XH05"/>
<dbReference type="Pfam" id="PF03120">
    <property type="entry name" value="OB_DNA_ligase"/>
    <property type="match status" value="1"/>
</dbReference>
<evidence type="ECO:0000256" key="4">
    <source>
        <dbReference type="ARBA" id="ARBA00022598"/>
    </source>
</evidence>
<evidence type="ECO:0000256" key="1">
    <source>
        <dbReference type="ARBA" id="ARBA00004067"/>
    </source>
</evidence>
<evidence type="ECO:0000256" key="6">
    <source>
        <dbReference type="ARBA" id="ARBA00022723"/>
    </source>
</evidence>
<keyword evidence="5 15" id="KW-0235">DNA replication</keyword>
<evidence type="ECO:0000256" key="17">
    <source>
        <dbReference type="SAM" id="MobiDB-lite"/>
    </source>
</evidence>
<evidence type="ECO:0000256" key="5">
    <source>
        <dbReference type="ARBA" id="ARBA00022705"/>
    </source>
</evidence>
<dbReference type="InterPro" id="IPR010994">
    <property type="entry name" value="RuvA_2-like"/>
</dbReference>
<feature type="binding site" evidence="15">
    <location>
        <position position="155"/>
    </location>
    <ligand>
        <name>NAD(+)</name>
        <dbReference type="ChEBI" id="CHEBI:57540"/>
    </ligand>
</feature>
<feature type="binding site" evidence="15">
    <location>
        <begin position="98"/>
        <end position="99"/>
    </location>
    <ligand>
        <name>NAD(+)</name>
        <dbReference type="ChEBI" id="CHEBI:57540"/>
    </ligand>
</feature>
<dbReference type="InterPro" id="IPR013839">
    <property type="entry name" value="DNAligase_adenylation"/>
</dbReference>
<dbReference type="Pfam" id="PF01653">
    <property type="entry name" value="DNA_ligase_aden"/>
    <property type="match status" value="1"/>
</dbReference>
<gene>
    <name evidence="15" type="primary">ligA</name>
    <name evidence="19" type="ORF">TH44_01540</name>
</gene>
<dbReference type="GO" id="GO:0003911">
    <property type="term" value="F:DNA ligase (NAD+) activity"/>
    <property type="evidence" value="ECO:0007669"/>
    <property type="project" value="UniProtKB-UniRule"/>
</dbReference>
<dbReference type="FunFam" id="3.30.470.30:FF:000001">
    <property type="entry name" value="DNA ligase"/>
    <property type="match status" value="1"/>
</dbReference>
<feature type="region of interest" description="Disordered" evidence="17">
    <location>
        <begin position="1"/>
        <end position="26"/>
    </location>
</feature>
<dbReference type="SUPFAM" id="SSF50249">
    <property type="entry name" value="Nucleic acid-binding proteins"/>
    <property type="match status" value="1"/>
</dbReference>
<feature type="domain" description="BRCT" evidence="18">
    <location>
        <begin position="621"/>
        <end position="699"/>
    </location>
</feature>
<reference evidence="19 20" key="1">
    <citation type="submission" date="2014-07" db="EMBL/GenBank/DDBJ databases">
        <title>Draft genome sequence of Thalassospira xiamenensis IB13.</title>
        <authorList>
            <person name="Lai Q."/>
            <person name="Shao Z."/>
        </authorList>
    </citation>
    <scope>NUCLEOTIDE SEQUENCE [LARGE SCALE GENOMIC DNA]</scope>
    <source>
        <strain evidence="19 20">IB13</strain>
    </source>
</reference>
<comment type="caution">
    <text evidence="19">The sequence shown here is derived from an EMBL/GenBank/DDBJ whole genome shotgun (WGS) entry which is preliminary data.</text>
</comment>
<evidence type="ECO:0000256" key="11">
    <source>
        <dbReference type="ARBA" id="ARBA00023204"/>
    </source>
</evidence>
<keyword evidence="9 15" id="KW-0460">Magnesium</keyword>
<evidence type="ECO:0000256" key="9">
    <source>
        <dbReference type="ARBA" id="ARBA00022842"/>
    </source>
</evidence>
<feature type="compositionally biased region" description="Polar residues" evidence="17">
    <location>
        <begin position="1"/>
        <end position="11"/>
    </location>
</feature>
<comment type="caution">
    <text evidence="15">Lacks conserved residue(s) required for the propagation of feature annotation.</text>
</comment>
<dbReference type="Pfam" id="PF00533">
    <property type="entry name" value="BRCT"/>
    <property type="match status" value="1"/>
</dbReference>
<dbReference type="CDD" id="cd17748">
    <property type="entry name" value="BRCT_DNA_ligase_like"/>
    <property type="match status" value="1"/>
</dbReference>
<dbReference type="Gene3D" id="6.20.10.30">
    <property type="match status" value="1"/>
</dbReference>
<dbReference type="GO" id="GO:0006260">
    <property type="term" value="P:DNA replication"/>
    <property type="evidence" value="ECO:0007669"/>
    <property type="project" value="UniProtKB-KW"/>
</dbReference>
<dbReference type="Gene3D" id="3.40.50.10190">
    <property type="entry name" value="BRCT domain"/>
    <property type="match status" value="1"/>
</dbReference>
<dbReference type="EMBL" id="JPWJ01000001">
    <property type="protein sequence ID" value="RCK52928.1"/>
    <property type="molecule type" value="Genomic_DNA"/>
</dbReference>
<accession>A0A367XH05</accession>